<dbReference type="CDD" id="cd11304">
    <property type="entry name" value="Cadherin_repeat"/>
    <property type="match status" value="3"/>
</dbReference>
<evidence type="ECO:0000259" key="10">
    <source>
        <dbReference type="PROSITE" id="PS50268"/>
    </source>
</evidence>
<dbReference type="SMART" id="SM00282">
    <property type="entry name" value="LamG"/>
    <property type="match status" value="2"/>
</dbReference>
<evidence type="ECO:0000256" key="1">
    <source>
        <dbReference type="ARBA" id="ARBA00004370"/>
    </source>
</evidence>
<dbReference type="InterPro" id="IPR020894">
    <property type="entry name" value="Cadherin_CS"/>
</dbReference>
<dbReference type="FunFam" id="2.60.40.60:FF:000112">
    <property type="entry name" value="neural-cadherin isoform X1"/>
    <property type="match status" value="1"/>
</dbReference>
<comment type="subcellular location">
    <subcellularLocation>
        <location evidence="1">Membrane</location>
    </subcellularLocation>
</comment>
<keyword evidence="4" id="KW-0472">Membrane</keyword>
<dbReference type="PROSITE" id="PS50025">
    <property type="entry name" value="LAM_G_DOMAIN"/>
    <property type="match status" value="2"/>
</dbReference>
<dbReference type="GO" id="GO:0045296">
    <property type="term" value="F:cadherin binding"/>
    <property type="evidence" value="ECO:0007669"/>
    <property type="project" value="TreeGrafter"/>
</dbReference>
<evidence type="ECO:0000256" key="2">
    <source>
        <dbReference type="ARBA" id="ARBA00022737"/>
    </source>
</evidence>
<protein>
    <submittedName>
        <fullName evidence="11">Uncharacterized protein</fullName>
    </submittedName>
</protein>
<comment type="caution">
    <text evidence="7">Lacks conserved residue(s) required for the propagation of feature annotation.</text>
</comment>
<evidence type="ECO:0000256" key="3">
    <source>
        <dbReference type="ARBA" id="ARBA00022837"/>
    </source>
</evidence>
<dbReference type="Gene3D" id="2.60.40.60">
    <property type="entry name" value="Cadherins"/>
    <property type="match status" value="3"/>
</dbReference>
<feature type="domain" description="Cadherin" evidence="10">
    <location>
        <begin position="325"/>
        <end position="389"/>
    </location>
</feature>
<feature type="domain" description="Laminin G" evidence="8">
    <location>
        <begin position="553"/>
        <end position="744"/>
    </location>
</feature>
<dbReference type="Gene3D" id="2.60.120.200">
    <property type="match status" value="2"/>
</dbReference>
<evidence type="ECO:0000313" key="12">
    <source>
        <dbReference type="Proteomes" id="UP000075840"/>
    </source>
</evidence>
<dbReference type="FunFam" id="2.10.25.10:FF:000294">
    <property type="entry name" value="Delta-like protein"/>
    <property type="match status" value="1"/>
</dbReference>
<keyword evidence="2" id="KW-0677">Repeat</keyword>
<dbReference type="EnsemblMetazoa" id="AARA011415-RA">
    <property type="protein sequence ID" value="AARA011415-PA"/>
    <property type="gene ID" value="AARA011415"/>
</dbReference>
<dbReference type="GO" id="GO:0048513">
    <property type="term" value="P:animal organ development"/>
    <property type="evidence" value="ECO:0007669"/>
    <property type="project" value="UniProtKB-ARBA"/>
</dbReference>
<dbReference type="GO" id="GO:0001736">
    <property type="term" value="P:establishment of planar polarity"/>
    <property type="evidence" value="ECO:0007669"/>
    <property type="project" value="UniProtKB-ARBA"/>
</dbReference>
<proteinExistence type="predicted"/>
<dbReference type="InterPro" id="IPR000742">
    <property type="entry name" value="EGF"/>
</dbReference>
<evidence type="ECO:0000256" key="5">
    <source>
        <dbReference type="ARBA" id="ARBA00023157"/>
    </source>
</evidence>
<dbReference type="GO" id="GO:0005509">
    <property type="term" value="F:calcium ion binding"/>
    <property type="evidence" value="ECO:0007669"/>
    <property type="project" value="UniProtKB-UniRule"/>
</dbReference>
<dbReference type="Proteomes" id="UP000075840">
    <property type="component" value="Unassembled WGS sequence"/>
</dbReference>
<dbReference type="PANTHER" id="PTHR24027:SF438">
    <property type="entry name" value="CADHERIN 23"/>
    <property type="match status" value="1"/>
</dbReference>
<dbReference type="SUPFAM" id="SSF49899">
    <property type="entry name" value="Concanavalin A-like lectins/glucanases"/>
    <property type="match status" value="2"/>
</dbReference>
<dbReference type="VEuPathDB" id="VectorBase:AARA011415"/>
<feature type="domain" description="Cadherin" evidence="10">
    <location>
        <begin position="206"/>
        <end position="324"/>
    </location>
</feature>
<feature type="domain" description="Laminin G" evidence="8">
    <location>
        <begin position="299"/>
        <end position="507"/>
    </location>
</feature>
<evidence type="ECO:0000256" key="7">
    <source>
        <dbReference type="PROSITE-ProRule" id="PRU00076"/>
    </source>
</evidence>
<dbReference type="AlphaFoldDB" id="A0A182ICU6"/>
<dbReference type="EMBL" id="APCN01006769">
    <property type="status" value="NOT_ANNOTATED_CDS"/>
    <property type="molecule type" value="Genomic_DNA"/>
</dbReference>
<dbReference type="PANTHER" id="PTHR24027">
    <property type="entry name" value="CADHERIN-23"/>
    <property type="match status" value="1"/>
</dbReference>
<dbReference type="FunFam" id="2.60.120.200:FF:000044">
    <property type="entry name" value="neural-cadherin isoform X1"/>
    <property type="match status" value="1"/>
</dbReference>
<feature type="disulfide bond" evidence="7">
    <location>
        <begin position="815"/>
        <end position="824"/>
    </location>
</feature>
<organism evidence="11 12">
    <name type="scientific">Anopheles arabiensis</name>
    <name type="common">Mosquito</name>
    <dbReference type="NCBI Taxonomy" id="7173"/>
    <lineage>
        <taxon>Eukaryota</taxon>
        <taxon>Metazoa</taxon>
        <taxon>Ecdysozoa</taxon>
        <taxon>Arthropoda</taxon>
        <taxon>Hexapoda</taxon>
        <taxon>Insecta</taxon>
        <taxon>Pterygota</taxon>
        <taxon>Neoptera</taxon>
        <taxon>Endopterygota</taxon>
        <taxon>Diptera</taxon>
        <taxon>Nematocera</taxon>
        <taxon>Culicoidea</taxon>
        <taxon>Culicidae</taxon>
        <taxon>Anophelinae</taxon>
        <taxon>Anopheles</taxon>
    </lineage>
</organism>
<feature type="disulfide bond" evidence="7">
    <location>
        <begin position="540"/>
        <end position="549"/>
    </location>
</feature>
<dbReference type="CDD" id="cd00054">
    <property type="entry name" value="EGF_CA"/>
    <property type="match status" value="2"/>
</dbReference>
<reference evidence="11" key="1">
    <citation type="submission" date="2022-08" db="UniProtKB">
        <authorList>
            <consortium name="EnsemblMetazoa"/>
        </authorList>
    </citation>
    <scope>IDENTIFICATION</scope>
    <source>
        <strain evidence="11">Dongola</strain>
    </source>
</reference>
<dbReference type="PROSITE" id="PS50026">
    <property type="entry name" value="EGF_3"/>
    <property type="match status" value="2"/>
</dbReference>
<dbReference type="GO" id="GO:0007163">
    <property type="term" value="P:establishment or maintenance of cell polarity"/>
    <property type="evidence" value="ECO:0007669"/>
    <property type="project" value="UniProtKB-ARBA"/>
</dbReference>
<dbReference type="InterPro" id="IPR013320">
    <property type="entry name" value="ConA-like_dom_sf"/>
</dbReference>
<feature type="disulfide bond" evidence="7">
    <location>
        <begin position="796"/>
        <end position="813"/>
    </location>
</feature>
<keyword evidence="12" id="KW-1185">Reference proteome</keyword>
<evidence type="ECO:0000256" key="6">
    <source>
        <dbReference type="PROSITE-ProRule" id="PRU00043"/>
    </source>
</evidence>
<dbReference type="PRINTS" id="PR00205">
    <property type="entry name" value="CADHERIN"/>
</dbReference>
<dbReference type="PROSITE" id="PS00232">
    <property type="entry name" value="CADHERIN_1"/>
    <property type="match status" value="2"/>
</dbReference>
<evidence type="ECO:0000313" key="11">
    <source>
        <dbReference type="EnsemblMetazoa" id="AARA011415-PA"/>
    </source>
</evidence>
<dbReference type="VEuPathDB" id="VectorBase:AARA21_001512"/>
<keyword evidence="3 6" id="KW-0106">Calcium</keyword>
<evidence type="ECO:0000259" key="9">
    <source>
        <dbReference type="PROSITE" id="PS50026"/>
    </source>
</evidence>
<feature type="domain" description="EGF-like" evidence="9">
    <location>
        <begin position="515"/>
        <end position="550"/>
    </location>
</feature>
<dbReference type="GO" id="GO:0008013">
    <property type="term" value="F:beta-catenin binding"/>
    <property type="evidence" value="ECO:0007669"/>
    <property type="project" value="TreeGrafter"/>
</dbReference>
<dbReference type="GO" id="GO:0016342">
    <property type="term" value="C:catenin complex"/>
    <property type="evidence" value="ECO:0007669"/>
    <property type="project" value="TreeGrafter"/>
</dbReference>
<dbReference type="PROSITE" id="PS50268">
    <property type="entry name" value="CADHERIN_2"/>
    <property type="match status" value="4"/>
</dbReference>
<dbReference type="GO" id="GO:0007156">
    <property type="term" value="P:homophilic cell adhesion via plasma membrane adhesion molecules"/>
    <property type="evidence" value="ECO:0007669"/>
    <property type="project" value="InterPro"/>
</dbReference>
<dbReference type="GO" id="GO:0031175">
    <property type="term" value="P:neuron projection development"/>
    <property type="evidence" value="ECO:0007669"/>
    <property type="project" value="TreeGrafter"/>
</dbReference>
<dbReference type="SMART" id="SM00179">
    <property type="entry name" value="EGF_CA"/>
    <property type="match status" value="3"/>
</dbReference>
<dbReference type="InterPro" id="IPR002126">
    <property type="entry name" value="Cadherin-like_dom"/>
</dbReference>
<dbReference type="PROSITE" id="PS00022">
    <property type="entry name" value="EGF_1"/>
    <property type="match status" value="2"/>
</dbReference>
<dbReference type="Pfam" id="PF02210">
    <property type="entry name" value="Laminin_G_2"/>
    <property type="match status" value="2"/>
</dbReference>
<dbReference type="Pfam" id="PF00028">
    <property type="entry name" value="Cadherin"/>
    <property type="match status" value="2"/>
</dbReference>
<dbReference type="Gene3D" id="2.10.25.10">
    <property type="entry name" value="Laminin"/>
    <property type="match status" value="3"/>
</dbReference>
<sequence>VTASDADVERPNNIIYFLTGPGIDIENSSDSNFDINKATGEIFVLKPLNRDPPHGRASWKFTVFAQDEGGEGLVGFTEVQINLNDVNDNAPQFPNGIAYGNVTENGPIGMYVMTIKAKDYDDIDEGTNAKIIYSIEKNAIQEDTGLPIFDINPDTGLITTAVCCLDREKTPDYSLQIVATDGGGLKGTGIASIKVKDLNDMPPRFTKDEWFVEVEETDGSVLPEAPILTVTVNDDDEINNFQYKIIESSGYGTDKFAMVKNADGTGSLKVVQPLDYEDPMQINGFRFRIQVIDNDEIDESDKYHVDHSWVIVKLKDINDNTPRFKKPHIEAVVYENADVGKNLGTFKAEDIDKGGKSKITYSINRATDRKRQFAIDQEELRIATKHPLNDGEWHRIDLFWDTEQVKMVVDFCKTAEITEADDGNLVEFIDHTCQALGKVPQFNEYLNLNTPLQIGGVFRDKFDYTYSRWQYMPVGVGFEGCIREFKHNGILYDLSHPGLSKGSAPGCLYTREVCDLNPQVARCLEHGKCVGSYVEAKCECNPGWTGTYCSLPTTPITFKTHSYVKYALSFEPDKFTTQIQLRFRTRETYGELFRISDQHMREYGIIELKDAKVYFRYSLNTGQVEEQEVALTAVEVDDGQWHVVKVQRYGSAAILELDGGEGANFNQSFSFDGHQWLSVDKQEGVYAGGKPEFTGVKTYGVISDYQKSCIDDIRLDGKSLPLPPATNGTQWGQATMAKNIDRYCFSNNPCQNAYCPDPFECVDLWNKYECACGDGMIISPEGKTCIDRNDCLDYPCLNGGTCMNQEPRLKYKCICPDSYWGASCEFLKERQAIKISTSALAAVIACLLLIIILLFVYFSCSRRRSANFNKKPATKDDIRENIINYCDEGGGENDMTAFDIKTLKIPIGPLPELVQHKAPPVRK</sequence>
<evidence type="ECO:0000256" key="4">
    <source>
        <dbReference type="ARBA" id="ARBA00023136"/>
    </source>
</evidence>
<dbReference type="EMBL" id="APCN01006768">
    <property type="status" value="NOT_ANNOTATED_CDS"/>
    <property type="molecule type" value="Genomic_DNA"/>
</dbReference>
<feature type="domain" description="Cadherin" evidence="10">
    <location>
        <begin position="1"/>
        <end position="93"/>
    </location>
</feature>
<dbReference type="SMART" id="SM00181">
    <property type="entry name" value="EGF"/>
    <property type="match status" value="3"/>
</dbReference>
<dbReference type="PROSITE" id="PS01186">
    <property type="entry name" value="EGF_2"/>
    <property type="match status" value="1"/>
</dbReference>
<dbReference type="VEuPathDB" id="VectorBase:AARA21_012759"/>
<keyword evidence="7" id="KW-0245">EGF-like domain</keyword>
<dbReference type="SUPFAM" id="SSF49313">
    <property type="entry name" value="Cadherin-like"/>
    <property type="match status" value="4"/>
</dbReference>
<dbReference type="SMART" id="SM00112">
    <property type="entry name" value="CA"/>
    <property type="match status" value="3"/>
</dbReference>
<dbReference type="InterPro" id="IPR001791">
    <property type="entry name" value="Laminin_G"/>
</dbReference>
<dbReference type="InterPro" id="IPR015919">
    <property type="entry name" value="Cadherin-like_sf"/>
</dbReference>
<accession>A0A182ICU6</accession>
<name>A0A182ICU6_ANOAR</name>
<feature type="domain" description="EGF-like" evidence="9">
    <location>
        <begin position="787"/>
        <end position="825"/>
    </location>
</feature>
<evidence type="ECO:0000259" key="8">
    <source>
        <dbReference type="PROSITE" id="PS50025"/>
    </source>
</evidence>
<dbReference type="FunFam" id="2.60.40.60:FF:000182">
    <property type="entry name" value="Blast:Putative neural-cadherin 2"/>
    <property type="match status" value="1"/>
</dbReference>
<keyword evidence="5 7" id="KW-1015">Disulfide bond</keyword>
<dbReference type="GO" id="GO:0016477">
    <property type="term" value="P:cell migration"/>
    <property type="evidence" value="ECO:0007669"/>
    <property type="project" value="TreeGrafter"/>
</dbReference>
<dbReference type="SUPFAM" id="SSF57196">
    <property type="entry name" value="EGF/Laminin"/>
    <property type="match status" value="2"/>
</dbReference>
<dbReference type="InterPro" id="IPR039808">
    <property type="entry name" value="Cadherin"/>
</dbReference>
<dbReference type="CDD" id="cd00110">
    <property type="entry name" value="LamG"/>
    <property type="match status" value="2"/>
</dbReference>
<feature type="domain" description="Cadherin" evidence="10">
    <location>
        <begin position="102"/>
        <end position="205"/>
    </location>
</feature>
<dbReference type="InterPro" id="IPR001881">
    <property type="entry name" value="EGF-like_Ca-bd_dom"/>
</dbReference>
<dbReference type="Pfam" id="PF00008">
    <property type="entry name" value="EGF"/>
    <property type="match status" value="1"/>
</dbReference>